<gene>
    <name evidence="4" type="ORF">IV203_037644</name>
</gene>
<dbReference type="PROSITE" id="PS50112">
    <property type="entry name" value="PAS"/>
    <property type="match status" value="1"/>
</dbReference>
<keyword evidence="5" id="KW-1185">Reference proteome</keyword>
<accession>A0A9K3LLU7</accession>
<comment type="caution">
    <text evidence="4">The sequence shown here is derived from an EMBL/GenBank/DDBJ whole genome shotgun (WGS) entry which is preliminary data.</text>
</comment>
<reference evidence="4" key="1">
    <citation type="journal article" date="2021" name="Sci. Rep.">
        <title>Diploid genomic architecture of Nitzschia inconspicua, an elite biomass production diatom.</title>
        <authorList>
            <person name="Oliver A."/>
            <person name="Podell S."/>
            <person name="Pinowska A."/>
            <person name="Traller J.C."/>
            <person name="Smith S.R."/>
            <person name="McClure R."/>
            <person name="Beliaev A."/>
            <person name="Bohutskyi P."/>
            <person name="Hill E.A."/>
            <person name="Rabines A."/>
            <person name="Zheng H."/>
            <person name="Allen L.Z."/>
            <person name="Kuo A."/>
            <person name="Grigoriev I.V."/>
            <person name="Allen A.E."/>
            <person name="Hazlebeck D."/>
            <person name="Allen E.E."/>
        </authorList>
    </citation>
    <scope>NUCLEOTIDE SEQUENCE</scope>
    <source>
        <strain evidence="4">Hildebrandi</strain>
    </source>
</reference>
<evidence type="ECO:0000256" key="1">
    <source>
        <dbReference type="SAM" id="MobiDB-lite"/>
    </source>
</evidence>
<dbReference type="GO" id="GO:0046983">
    <property type="term" value="F:protein dimerization activity"/>
    <property type="evidence" value="ECO:0007669"/>
    <property type="project" value="InterPro"/>
</dbReference>
<dbReference type="CDD" id="cd00130">
    <property type="entry name" value="PAS"/>
    <property type="match status" value="1"/>
</dbReference>
<dbReference type="PROSITE" id="PS50888">
    <property type="entry name" value="BHLH"/>
    <property type="match status" value="1"/>
</dbReference>
<name>A0A9K3LLU7_9STRA</name>
<feature type="region of interest" description="Disordered" evidence="1">
    <location>
        <begin position="349"/>
        <end position="393"/>
    </location>
</feature>
<dbReference type="Proteomes" id="UP000693970">
    <property type="component" value="Unassembled WGS sequence"/>
</dbReference>
<dbReference type="InterPro" id="IPR011598">
    <property type="entry name" value="bHLH_dom"/>
</dbReference>
<organism evidence="4 5">
    <name type="scientific">Nitzschia inconspicua</name>
    <dbReference type="NCBI Taxonomy" id="303405"/>
    <lineage>
        <taxon>Eukaryota</taxon>
        <taxon>Sar</taxon>
        <taxon>Stramenopiles</taxon>
        <taxon>Ochrophyta</taxon>
        <taxon>Bacillariophyta</taxon>
        <taxon>Bacillariophyceae</taxon>
        <taxon>Bacillariophycidae</taxon>
        <taxon>Bacillariales</taxon>
        <taxon>Bacillariaceae</taxon>
        <taxon>Nitzschia</taxon>
    </lineage>
</organism>
<protein>
    <submittedName>
        <fullName evidence="4">PAS domain S-box containing protein</fullName>
    </submittedName>
</protein>
<evidence type="ECO:0000259" key="2">
    <source>
        <dbReference type="PROSITE" id="PS50112"/>
    </source>
</evidence>
<feature type="domain" description="BHLH" evidence="3">
    <location>
        <begin position="181"/>
        <end position="233"/>
    </location>
</feature>
<dbReference type="Pfam" id="PF00010">
    <property type="entry name" value="HLH"/>
    <property type="match status" value="1"/>
</dbReference>
<dbReference type="CDD" id="cd00083">
    <property type="entry name" value="bHLH_SF"/>
    <property type="match status" value="1"/>
</dbReference>
<reference evidence="4" key="2">
    <citation type="submission" date="2021-04" db="EMBL/GenBank/DDBJ databases">
        <authorList>
            <person name="Podell S."/>
        </authorList>
    </citation>
    <scope>NUCLEOTIDE SEQUENCE</scope>
    <source>
        <strain evidence="4">Hildebrandi</strain>
    </source>
</reference>
<feature type="region of interest" description="Disordered" evidence="1">
    <location>
        <begin position="147"/>
        <end position="198"/>
    </location>
</feature>
<dbReference type="OrthoDB" id="206680at2759"/>
<evidence type="ECO:0000313" key="5">
    <source>
        <dbReference type="Proteomes" id="UP000693970"/>
    </source>
</evidence>
<dbReference type="EMBL" id="JAGRRH010000009">
    <property type="protein sequence ID" value="KAG7364442.1"/>
    <property type="molecule type" value="Genomic_DNA"/>
</dbReference>
<feature type="compositionally biased region" description="Polar residues" evidence="1">
    <location>
        <begin position="384"/>
        <end position="393"/>
    </location>
</feature>
<dbReference type="SMART" id="SM00353">
    <property type="entry name" value="HLH"/>
    <property type="match status" value="1"/>
</dbReference>
<feature type="compositionally biased region" description="Low complexity" evidence="1">
    <location>
        <begin position="26"/>
        <end position="54"/>
    </location>
</feature>
<proteinExistence type="predicted"/>
<feature type="domain" description="PAS" evidence="2">
    <location>
        <begin position="323"/>
        <end position="352"/>
    </location>
</feature>
<dbReference type="InterPro" id="IPR000014">
    <property type="entry name" value="PAS"/>
</dbReference>
<feature type="region of interest" description="Disordered" evidence="1">
    <location>
        <begin position="21"/>
        <end position="54"/>
    </location>
</feature>
<evidence type="ECO:0000259" key="3">
    <source>
        <dbReference type="PROSITE" id="PS50888"/>
    </source>
</evidence>
<sequence>MDDLQFNASLDALLANETLDTGQRAGSNSSNGSMESLSYPTSSQQLQPQQQLYTGAAESFSGSYSNNNSLNTGISSSNVISYGNVDYGQQQQQQQQQHLHGGHALGTAVGTAVSNAMVSVAPESGNQYLSLENFLAQDERRRDNLANYASDQRLSGTKRSRGGSSKGSTAAVSEDEEERFRRRQDRNLREQQRSQKITQQIDHLRSVLSSAQIRYKPDKFSTLVTVGEYIKQLQERSAMLDAEHKKLIDTITKANQLANETHLPMSSGGSTNFSQNHSTYPDATSSSSILSATGAPKNIYNEDEIEFVRNVDYKSIFVRCGIPLAVASIDGRFLDCNLEFEKMTGYKREEILPSGPEPASDTRSSSGGLSSLSSSSSGALATPPVTSDCSQQKTAAFEKKRDTIDTSNVSSSRNLSLFNLLSRECMERVFLALSGILKHPTRDDNEVEDENTPKDYWSGDVRLNRKSDIEMRLSVVLVRNSDGKAKFFNCYLAPNMRDYDFR</sequence>
<evidence type="ECO:0000313" key="4">
    <source>
        <dbReference type="EMBL" id="KAG7364442.1"/>
    </source>
</evidence>
<feature type="compositionally biased region" description="Low complexity" evidence="1">
    <location>
        <begin position="364"/>
        <end position="381"/>
    </location>
</feature>
<dbReference type="AlphaFoldDB" id="A0A9K3LLU7"/>